<accession>A0ABQ6C1J4</accession>
<sequence>MGFNPARSESTNIQRLTVTRHPATGLFSIRAGTLGGVVVLLAALLLTACAAFAPALWRMPPAALGEHLAQQRLVIERAGQVQALEVVLQSDATAVRLIGDALAVRLFTLDYDGARVVEGPGLGLPAGLPPALIVNDLLAVHAPLPALRAALPAGWQTDEAGGVRTVRDAHGRTMQTITYGDGAPWQGRSELVSAHGYRLTIDSTEAP</sequence>
<keyword evidence="1" id="KW-0812">Transmembrane</keyword>
<gene>
    <name evidence="2" type="ORF">GCM10007860_35560</name>
</gene>
<dbReference type="Pfam" id="PF11659">
    <property type="entry name" value="DUF3261"/>
    <property type="match status" value="1"/>
</dbReference>
<keyword evidence="1" id="KW-1133">Transmembrane helix</keyword>
<dbReference type="Proteomes" id="UP001156836">
    <property type="component" value="Unassembled WGS sequence"/>
</dbReference>
<protein>
    <recommendedName>
        <fullName evidence="4">DUF3261 domain-containing protein</fullName>
    </recommendedName>
</protein>
<name>A0ABQ6C1J4_9NEIS</name>
<evidence type="ECO:0000313" key="2">
    <source>
        <dbReference type="EMBL" id="GLS06367.1"/>
    </source>
</evidence>
<evidence type="ECO:0000313" key="3">
    <source>
        <dbReference type="Proteomes" id="UP001156836"/>
    </source>
</evidence>
<evidence type="ECO:0008006" key="4">
    <source>
        <dbReference type="Google" id="ProtNLM"/>
    </source>
</evidence>
<reference evidence="3" key="1">
    <citation type="journal article" date="2019" name="Int. J. Syst. Evol. Microbiol.">
        <title>The Global Catalogue of Microorganisms (GCM) 10K type strain sequencing project: providing services to taxonomists for standard genome sequencing and annotation.</title>
        <authorList>
            <consortium name="The Broad Institute Genomics Platform"/>
            <consortium name="The Broad Institute Genome Sequencing Center for Infectious Disease"/>
            <person name="Wu L."/>
            <person name="Ma J."/>
        </authorList>
    </citation>
    <scope>NUCLEOTIDE SEQUENCE [LARGE SCALE GENOMIC DNA]</scope>
    <source>
        <strain evidence="3">NBRC 104970</strain>
    </source>
</reference>
<dbReference type="InterPro" id="IPR021675">
    <property type="entry name" value="DUF3261"/>
</dbReference>
<dbReference type="EMBL" id="BSOZ01000170">
    <property type="protein sequence ID" value="GLS06367.1"/>
    <property type="molecule type" value="Genomic_DNA"/>
</dbReference>
<proteinExistence type="predicted"/>
<keyword evidence="1" id="KW-0472">Membrane</keyword>
<organism evidence="2 3">
    <name type="scientific">Chitiniphilus shinanonensis</name>
    <dbReference type="NCBI Taxonomy" id="553088"/>
    <lineage>
        <taxon>Bacteria</taxon>
        <taxon>Pseudomonadati</taxon>
        <taxon>Pseudomonadota</taxon>
        <taxon>Betaproteobacteria</taxon>
        <taxon>Neisseriales</taxon>
        <taxon>Chitinibacteraceae</taxon>
        <taxon>Chitiniphilus</taxon>
    </lineage>
</organism>
<keyword evidence="3" id="KW-1185">Reference proteome</keyword>
<comment type="caution">
    <text evidence="2">The sequence shown here is derived from an EMBL/GenBank/DDBJ whole genome shotgun (WGS) entry which is preliminary data.</text>
</comment>
<evidence type="ECO:0000256" key="1">
    <source>
        <dbReference type="SAM" id="Phobius"/>
    </source>
</evidence>
<feature type="transmembrane region" description="Helical" evidence="1">
    <location>
        <begin position="34"/>
        <end position="57"/>
    </location>
</feature>